<dbReference type="Gene3D" id="3.30.70.1220">
    <property type="entry name" value="TFB5-like"/>
    <property type="match status" value="1"/>
</dbReference>
<dbReference type="InterPro" id="IPR035935">
    <property type="entry name" value="TFB5-like_sf"/>
</dbReference>
<sequence>MKAIRGLSTSDAAVKQILLAMNERQTFIIEDLDDNHLLIKQEMEYYVRKELEAEASRRYLPNLFRFTISYSWRRIRIAWRLETDASSSCSYDNHSSMQGVLLCY</sequence>
<organism evidence="2 3">
    <name type="scientific">Armillaria borealis</name>
    <dbReference type="NCBI Taxonomy" id="47425"/>
    <lineage>
        <taxon>Eukaryota</taxon>
        <taxon>Fungi</taxon>
        <taxon>Dikarya</taxon>
        <taxon>Basidiomycota</taxon>
        <taxon>Agaricomycotina</taxon>
        <taxon>Agaricomycetes</taxon>
        <taxon>Agaricomycetidae</taxon>
        <taxon>Agaricales</taxon>
        <taxon>Marasmiineae</taxon>
        <taxon>Physalacriaceae</taxon>
        <taxon>Armillaria</taxon>
    </lineage>
</organism>
<evidence type="ECO:0000256" key="1">
    <source>
        <dbReference type="RuleBase" id="RU368032"/>
    </source>
</evidence>
<comment type="function">
    <text evidence="1">In NER, TFIIH acts by opening DNA around the lesion to allow the excision of the damaged oligonucleotide and its replacement by a new DNA fragment. In transcription, TFIIH has an essential role in transcription initiation. When the pre-initiation complex (PIC) has been established, TFIIH is required for promoter opening and promoter escape.</text>
</comment>
<comment type="caution">
    <text evidence="2">The sequence shown here is derived from an EMBL/GenBank/DDBJ whole genome shotgun (WGS) entry which is preliminary data.</text>
</comment>
<dbReference type="GO" id="GO:0006367">
    <property type="term" value="P:transcription initiation at RNA polymerase II promoter"/>
    <property type="evidence" value="ECO:0007669"/>
    <property type="project" value="UniProtKB-UniRule"/>
</dbReference>
<dbReference type="Proteomes" id="UP001175226">
    <property type="component" value="Unassembled WGS sequence"/>
</dbReference>
<name>A0AA39MKN1_9AGAR</name>
<accession>A0AA39MKN1</accession>
<reference evidence="2" key="1">
    <citation type="submission" date="2023-06" db="EMBL/GenBank/DDBJ databases">
        <authorList>
            <consortium name="Lawrence Berkeley National Laboratory"/>
            <person name="Ahrendt S."/>
            <person name="Sahu N."/>
            <person name="Indic B."/>
            <person name="Wong-Bajracharya J."/>
            <person name="Merenyi Z."/>
            <person name="Ke H.-M."/>
            <person name="Monk M."/>
            <person name="Kocsube S."/>
            <person name="Drula E."/>
            <person name="Lipzen A."/>
            <person name="Balint B."/>
            <person name="Henrissat B."/>
            <person name="Andreopoulos B."/>
            <person name="Martin F.M."/>
            <person name="Harder C.B."/>
            <person name="Rigling D."/>
            <person name="Ford K.L."/>
            <person name="Foster G.D."/>
            <person name="Pangilinan J."/>
            <person name="Papanicolaou A."/>
            <person name="Barry K."/>
            <person name="LaButti K."/>
            <person name="Viragh M."/>
            <person name="Koriabine M."/>
            <person name="Yan M."/>
            <person name="Riley R."/>
            <person name="Champramary S."/>
            <person name="Plett K.L."/>
            <person name="Tsai I.J."/>
            <person name="Slot J."/>
            <person name="Sipos G."/>
            <person name="Plett J."/>
            <person name="Nagy L.G."/>
            <person name="Grigoriev I.V."/>
        </authorList>
    </citation>
    <scope>NUCLEOTIDE SEQUENCE</scope>
    <source>
        <strain evidence="2">FPL87.14</strain>
    </source>
</reference>
<proteinExistence type="inferred from homology"/>
<dbReference type="GO" id="GO:0000439">
    <property type="term" value="C:transcription factor TFIIH core complex"/>
    <property type="evidence" value="ECO:0007669"/>
    <property type="project" value="UniProtKB-UniRule"/>
</dbReference>
<comment type="subunit">
    <text evidence="1">Component of the 7-subunit TFIIH core complex.</text>
</comment>
<keyword evidence="1" id="KW-0234">DNA repair</keyword>
<protein>
    <recommendedName>
        <fullName evidence="1">General transcription and DNA repair factor IIH subunit TFB5</fullName>
    </recommendedName>
</protein>
<gene>
    <name evidence="2" type="ORF">EV421DRAFT_1827073</name>
</gene>
<dbReference type="AlphaFoldDB" id="A0AA39MKN1"/>
<keyword evidence="1" id="KW-0227">DNA damage</keyword>
<keyword evidence="1" id="KW-0539">Nucleus</keyword>
<comment type="similarity">
    <text evidence="1">Belongs to the TFB5 family.</text>
</comment>
<evidence type="ECO:0000313" key="3">
    <source>
        <dbReference type="Proteomes" id="UP001175226"/>
    </source>
</evidence>
<dbReference type="GO" id="GO:0006289">
    <property type="term" value="P:nucleotide-excision repair"/>
    <property type="evidence" value="ECO:0007669"/>
    <property type="project" value="InterPro"/>
</dbReference>
<comment type="subcellular location">
    <subcellularLocation>
        <location evidence="1">Nucleus</location>
    </subcellularLocation>
</comment>
<keyword evidence="3" id="KW-1185">Reference proteome</keyword>
<dbReference type="SUPFAM" id="SSF142897">
    <property type="entry name" value="TFB5-like"/>
    <property type="match status" value="1"/>
</dbReference>
<keyword evidence="1" id="KW-0805">Transcription regulation</keyword>
<dbReference type="SMART" id="SM01395">
    <property type="entry name" value="Tbf5"/>
    <property type="match status" value="1"/>
</dbReference>
<dbReference type="InterPro" id="IPR009400">
    <property type="entry name" value="TFIIH_TTDA/Tfb5"/>
</dbReference>
<evidence type="ECO:0000313" key="2">
    <source>
        <dbReference type="EMBL" id="KAK0437822.1"/>
    </source>
</evidence>
<dbReference type="Pfam" id="PF06331">
    <property type="entry name" value="Tfb5"/>
    <property type="match status" value="1"/>
</dbReference>
<keyword evidence="1" id="KW-0804">Transcription</keyword>
<dbReference type="EMBL" id="JAUEPT010000046">
    <property type="protein sequence ID" value="KAK0437822.1"/>
    <property type="molecule type" value="Genomic_DNA"/>
</dbReference>